<dbReference type="EMBL" id="JAWDJW010008026">
    <property type="protein sequence ID" value="KAK3061162.1"/>
    <property type="molecule type" value="Genomic_DNA"/>
</dbReference>
<proteinExistence type="predicted"/>
<evidence type="ECO:0000313" key="2">
    <source>
        <dbReference type="Proteomes" id="UP001186974"/>
    </source>
</evidence>
<gene>
    <name evidence="1" type="ORF">LTS18_006882</name>
</gene>
<feature type="non-terminal residue" evidence="1">
    <location>
        <position position="1"/>
    </location>
</feature>
<protein>
    <submittedName>
        <fullName evidence="1">Uncharacterized protein</fullName>
    </submittedName>
</protein>
<dbReference type="Proteomes" id="UP001186974">
    <property type="component" value="Unassembled WGS sequence"/>
</dbReference>
<accession>A0ACC3D3N4</accession>
<sequence>LQHRLQGLNGNPKLCKPAVCAAYTDSDADSEVNDQVLSGLHDDKVDQGPDTAAGGSRHGSITTPPNVDGDTEIPLRIKPSMNFGKAFGRR</sequence>
<reference evidence="1" key="1">
    <citation type="submission" date="2024-09" db="EMBL/GenBank/DDBJ databases">
        <title>Black Yeasts Isolated from many extreme environments.</title>
        <authorList>
            <person name="Coleine C."/>
            <person name="Stajich J.E."/>
            <person name="Selbmann L."/>
        </authorList>
    </citation>
    <scope>NUCLEOTIDE SEQUENCE</scope>
    <source>
        <strain evidence="1">CCFEE 5737</strain>
    </source>
</reference>
<comment type="caution">
    <text evidence="1">The sequence shown here is derived from an EMBL/GenBank/DDBJ whole genome shotgun (WGS) entry which is preliminary data.</text>
</comment>
<keyword evidence="2" id="KW-1185">Reference proteome</keyword>
<organism evidence="1 2">
    <name type="scientific">Coniosporium uncinatum</name>
    <dbReference type="NCBI Taxonomy" id="93489"/>
    <lineage>
        <taxon>Eukaryota</taxon>
        <taxon>Fungi</taxon>
        <taxon>Dikarya</taxon>
        <taxon>Ascomycota</taxon>
        <taxon>Pezizomycotina</taxon>
        <taxon>Dothideomycetes</taxon>
        <taxon>Dothideomycetes incertae sedis</taxon>
        <taxon>Coniosporium</taxon>
    </lineage>
</organism>
<evidence type="ECO:0000313" key="1">
    <source>
        <dbReference type="EMBL" id="KAK3061162.1"/>
    </source>
</evidence>
<name>A0ACC3D3N4_9PEZI</name>